<dbReference type="PANTHER" id="PTHR36182">
    <property type="entry name" value="PROTEIN, PUTATIVE (AFU_ORTHOLOGUE AFUA_6G10930)-RELATED"/>
    <property type="match status" value="1"/>
</dbReference>
<name>A0AAN7D1Q8_9PEZI</name>
<dbReference type="PANTHER" id="PTHR36182:SF2">
    <property type="entry name" value="LYTIC POLYSACCHARIDE MONOOXYGENASE"/>
    <property type="match status" value="1"/>
</dbReference>
<protein>
    <recommendedName>
        <fullName evidence="5">Lytic polysaccharide monooxygenase</fullName>
    </recommendedName>
</protein>
<dbReference type="Proteomes" id="UP001303647">
    <property type="component" value="Unassembled WGS sequence"/>
</dbReference>
<keyword evidence="4" id="KW-1185">Reference proteome</keyword>
<proteinExistence type="predicted"/>
<keyword evidence="2" id="KW-0732">Signal</keyword>
<evidence type="ECO:0000313" key="3">
    <source>
        <dbReference type="EMBL" id="KAK4251067.1"/>
    </source>
</evidence>
<comment type="caution">
    <text evidence="3">The sequence shown here is derived from an EMBL/GenBank/DDBJ whole genome shotgun (WGS) entry which is preliminary data.</text>
</comment>
<feature type="chain" id="PRO_5042837559" description="Lytic polysaccharide monooxygenase" evidence="2">
    <location>
        <begin position="20"/>
        <end position="279"/>
    </location>
</feature>
<reference evidence="3" key="1">
    <citation type="journal article" date="2023" name="Mol. Phylogenet. Evol.">
        <title>Genome-scale phylogeny and comparative genomics of the fungal order Sordariales.</title>
        <authorList>
            <person name="Hensen N."/>
            <person name="Bonometti L."/>
            <person name="Westerberg I."/>
            <person name="Brannstrom I.O."/>
            <person name="Guillou S."/>
            <person name="Cros-Aarteil S."/>
            <person name="Calhoun S."/>
            <person name="Haridas S."/>
            <person name="Kuo A."/>
            <person name="Mondo S."/>
            <person name="Pangilinan J."/>
            <person name="Riley R."/>
            <person name="LaButti K."/>
            <person name="Andreopoulos B."/>
            <person name="Lipzen A."/>
            <person name="Chen C."/>
            <person name="Yan M."/>
            <person name="Daum C."/>
            <person name="Ng V."/>
            <person name="Clum A."/>
            <person name="Steindorff A."/>
            <person name="Ohm R.A."/>
            <person name="Martin F."/>
            <person name="Silar P."/>
            <person name="Natvig D.O."/>
            <person name="Lalanne C."/>
            <person name="Gautier V."/>
            <person name="Ament-Velasquez S.L."/>
            <person name="Kruys A."/>
            <person name="Hutchinson M.I."/>
            <person name="Powell A.J."/>
            <person name="Barry K."/>
            <person name="Miller A.N."/>
            <person name="Grigoriev I.V."/>
            <person name="Debuchy R."/>
            <person name="Gladieux P."/>
            <person name="Hiltunen Thoren M."/>
            <person name="Johannesson H."/>
        </authorList>
    </citation>
    <scope>NUCLEOTIDE SEQUENCE</scope>
    <source>
        <strain evidence="3">CBS 359.72</strain>
    </source>
</reference>
<reference evidence="3" key="2">
    <citation type="submission" date="2023-05" db="EMBL/GenBank/DDBJ databases">
        <authorList>
            <consortium name="Lawrence Berkeley National Laboratory"/>
            <person name="Steindorff A."/>
            <person name="Hensen N."/>
            <person name="Bonometti L."/>
            <person name="Westerberg I."/>
            <person name="Brannstrom I.O."/>
            <person name="Guillou S."/>
            <person name="Cros-Aarteil S."/>
            <person name="Calhoun S."/>
            <person name="Haridas S."/>
            <person name="Kuo A."/>
            <person name="Mondo S."/>
            <person name="Pangilinan J."/>
            <person name="Riley R."/>
            <person name="Labutti K."/>
            <person name="Andreopoulos B."/>
            <person name="Lipzen A."/>
            <person name="Chen C."/>
            <person name="Yanf M."/>
            <person name="Daum C."/>
            <person name="Ng V."/>
            <person name="Clum A."/>
            <person name="Ohm R."/>
            <person name="Martin F."/>
            <person name="Silar P."/>
            <person name="Natvig D."/>
            <person name="Lalanne C."/>
            <person name="Gautier V."/>
            <person name="Ament-Velasquez S.L."/>
            <person name="Kruys A."/>
            <person name="Hutchinson M.I."/>
            <person name="Powell A.J."/>
            <person name="Barry K."/>
            <person name="Miller A.N."/>
            <person name="Grigoriev I.V."/>
            <person name="Debuchy R."/>
            <person name="Gladieux P."/>
            <person name="Thoren M.H."/>
            <person name="Johannesson H."/>
        </authorList>
    </citation>
    <scope>NUCLEOTIDE SEQUENCE</scope>
    <source>
        <strain evidence="3">CBS 359.72</strain>
    </source>
</reference>
<feature type="region of interest" description="Disordered" evidence="1">
    <location>
        <begin position="242"/>
        <end position="279"/>
    </location>
</feature>
<evidence type="ECO:0008006" key="5">
    <source>
        <dbReference type="Google" id="ProtNLM"/>
    </source>
</evidence>
<dbReference type="AlphaFoldDB" id="A0AAN7D1Q8"/>
<dbReference type="EMBL" id="MU857608">
    <property type="protein sequence ID" value="KAK4251067.1"/>
    <property type="molecule type" value="Genomic_DNA"/>
</dbReference>
<evidence type="ECO:0000313" key="4">
    <source>
        <dbReference type="Proteomes" id="UP001303647"/>
    </source>
</evidence>
<accession>A0AAN7D1Q8</accession>
<evidence type="ECO:0000256" key="1">
    <source>
        <dbReference type="SAM" id="MobiDB-lite"/>
    </source>
</evidence>
<evidence type="ECO:0000256" key="2">
    <source>
        <dbReference type="SAM" id="SignalP"/>
    </source>
</evidence>
<feature type="compositionally biased region" description="Gly residues" evidence="1">
    <location>
        <begin position="242"/>
        <end position="254"/>
    </location>
</feature>
<feature type="signal peptide" evidence="2">
    <location>
        <begin position="1"/>
        <end position="19"/>
    </location>
</feature>
<gene>
    <name evidence="3" type="ORF">C7999DRAFT_28382</name>
</gene>
<sequence>MLTLKSLILAGGLAALTEAHMILRKPAPFTSPAPNQSPISMDGSDYPCHSNGGAFSGTATQMEKGSKQELAFTGSAVHGGGSCQVSITYDEKPTKESSFKVIHSIEGGCPARAETIPQCSTGNLEGCNLPGDASMQTPDTYEFTIPEDLPSGKATLAWTWFNSVGNREFYMMCAPVEITGSGGSESALAGLPDMAVANTAIAGTCTTEAGKYYKFPNPGKSVETNEGWADFVTLGGECVAPGGSGSGSGSGNTGGSATPAAEMGAPTPAVRGRRPYWKA</sequence>
<dbReference type="Gene3D" id="2.70.50.70">
    <property type="match status" value="1"/>
</dbReference>
<organism evidence="3 4">
    <name type="scientific">Corynascus novoguineensis</name>
    <dbReference type="NCBI Taxonomy" id="1126955"/>
    <lineage>
        <taxon>Eukaryota</taxon>
        <taxon>Fungi</taxon>
        <taxon>Dikarya</taxon>
        <taxon>Ascomycota</taxon>
        <taxon>Pezizomycotina</taxon>
        <taxon>Sordariomycetes</taxon>
        <taxon>Sordariomycetidae</taxon>
        <taxon>Sordariales</taxon>
        <taxon>Chaetomiaceae</taxon>
        <taxon>Corynascus</taxon>
    </lineage>
</organism>